<organism evidence="1 2">
    <name type="scientific">Geofilum rubicundum JCM 15548</name>
    <dbReference type="NCBI Taxonomy" id="1236989"/>
    <lineage>
        <taxon>Bacteria</taxon>
        <taxon>Pseudomonadati</taxon>
        <taxon>Bacteroidota</taxon>
        <taxon>Bacteroidia</taxon>
        <taxon>Marinilabiliales</taxon>
        <taxon>Marinilabiliaceae</taxon>
        <taxon>Geofilum</taxon>
    </lineage>
</organism>
<dbReference type="Proteomes" id="UP000032900">
    <property type="component" value="Unassembled WGS sequence"/>
</dbReference>
<protein>
    <submittedName>
        <fullName evidence="1">Heavy metal RND efflux outer membrane protein, CzcC family</fullName>
    </submittedName>
</protein>
<reference evidence="1 2" key="1">
    <citation type="journal article" date="2015" name="Microbes Environ.">
        <title>Distribution and evolution of nitrogen fixation genes in the phylum bacteroidetes.</title>
        <authorList>
            <person name="Inoue J."/>
            <person name="Oshima K."/>
            <person name="Suda W."/>
            <person name="Sakamoto M."/>
            <person name="Iino T."/>
            <person name="Noda S."/>
            <person name="Hongoh Y."/>
            <person name="Hattori M."/>
            <person name="Ohkuma M."/>
        </authorList>
    </citation>
    <scope>NUCLEOTIDE SEQUENCE [LARGE SCALE GENOMIC DNA]</scope>
    <source>
        <strain evidence="1">JCM 15548</strain>
    </source>
</reference>
<name>A0A0E9LZ43_9BACT</name>
<evidence type="ECO:0000313" key="2">
    <source>
        <dbReference type="Proteomes" id="UP000032900"/>
    </source>
</evidence>
<comment type="caution">
    <text evidence="1">The sequence shown here is derived from an EMBL/GenBank/DDBJ whole genome shotgun (WGS) entry which is preliminary data.</text>
</comment>
<keyword evidence="2" id="KW-1185">Reference proteome</keyword>
<dbReference type="SUPFAM" id="SSF56954">
    <property type="entry name" value="Outer membrane efflux proteins (OEP)"/>
    <property type="match status" value="1"/>
</dbReference>
<dbReference type="STRING" id="1236989.JCM15548_12646"/>
<dbReference type="AlphaFoldDB" id="A0A0E9LZ43"/>
<dbReference type="EMBL" id="BAZW01000022">
    <property type="protein sequence ID" value="GAO30381.1"/>
    <property type="molecule type" value="Genomic_DNA"/>
</dbReference>
<dbReference type="GO" id="GO:0015562">
    <property type="term" value="F:efflux transmembrane transporter activity"/>
    <property type="evidence" value="ECO:0007669"/>
    <property type="project" value="InterPro"/>
</dbReference>
<accession>A0A0E9LZ43</accession>
<proteinExistence type="predicted"/>
<evidence type="ECO:0000313" key="1">
    <source>
        <dbReference type="EMBL" id="GAO30381.1"/>
    </source>
</evidence>
<sequence length="125" mass="14589">MPMVSVTIPLFRKKYRAARQEAQFVQQGATLQKEEVANELTGAYHRAWFQVQQQADLVDLYERQIERSRQALNLLLSDYGNSGKAFEEVLRIQQQLLSYEKRKVAALSQYYIALEEVNYITAKTR</sequence>
<gene>
    <name evidence="1" type="ORF">JCM15548_12646</name>
</gene>
<dbReference type="Gene3D" id="1.20.1600.10">
    <property type="entry name" value="Outer membrane efflux proteins (OEP)"/>
    <property type="match status" value="1"/>
</dbReference>